<feature type="region of interest" description="Disordered" evidence="1">
    <location>
        <begin position="468"/>
        <end position="497"/>
    </location>
</feature>
<feature type="transmembrane region" description="Helical" evidence="2">
    <location>
        <begin position="65"/>
        <end position="84"/>
    </location>
</feature>
<reference evidence="5 6" key="1">
    <citation type="submission" date="2018-10" db="EMBL/GenBank/DDBJ databases">
        <title>Natronolimnobius sp. XQ-INN 246 isolated from Inner Mongolia Autonomous Region of China.</title>
        <authorList>
            <person name="Xue Q."/>
        </authorList>
    </citation>
    <scope>NUCLEOTIDE SEQUENCE [LARGE SCALE GENOMIC DNA]</scope>
    <source>
        <strain evidence="5 6">XQ-INN 246</strain>
    </source>
</reference>
<keyword evidence="2" id="KW-0472">Membrane</keyword>
<dbReference type="GO" id="GO:0008482">
    <property type="term" value="F:sulfite oxidase activity"/>
    <property type="evidence" value="ECO:0007669"/>
    <property type="project" value="TreeGrafter"/>
</dbReference>
<dbReference type="EMBL" id="RBZW01000027">
    <property type="protein sequence ID" value="THE64748.1"/>
    <property type="molecule type" value="Genomic_DNA"/>
</dbReference>
<evidence type="ECO:0000313" key="5">
    <source>
        <dbReference type="EMBL" id="THE64748.1"/>
    </source>
</evidence>
<dbReference type="Pfam" id="PF00174">
    <property type="entry name" value="Oxidored_molyb"/>
    <property type="match status" value="1"/>
</dbReference>
<dbReference type="Proteomes" id="UP000318864">
    <property type="component" value="Unassembled WGS sequence"/>
</dbReference>
<name>A0A4S3TQA9_9EURY</name>
<feature type="domain" description="Oxidoreductase molybdopterin-binding" evidence="3">
    <location>
        <begin position="232"/>
        <end position="375"/>
    </location>
</feature>
<dbReference type="InterPro" id="IPR014756">
    <property type="entry name" value="Ig_E-set"/>
</dbReference>
<dbReference type="OrthoDB" id="9576at2157"/>
<proteinExistence type="predicted"/>
<organism evidence="5 6">
    <name type="scientific">Salinadaptatus halalkaliphilus</name>
    <dbReference type="NCBI Taxonomy" id="2419781"/>
    <lineage>
        <taxon>Archaea</taxon>
        <taxon>Methanobacteriati</taxon>
        <taxon>Methanobacteriota</taxon>
        <taxon>Stenosarchaea group</taxon>
        <taxon>Halobacteria</taxon>
        <taxon>Halobacteriales</taxon>
        <taxon>Natrialbaceae</taxon>
        <taxon>Salinadaptatus</taxon>
    </lineage>
</organism>
<evidence type="ECO:0000259" key="4">
    <source>
        <dbReference type="Pfam" id="PF03404"/>
    </source>
</evidence>
<protein>
    <submittedName>
        <fullName evidence="5">Nitrate reductase</fullName>
    </submittedName>
</protein>
<dbReference type="InterPro" id="IPR005066">
    <property type="entry name" value="MoCF_OxRdtse_dimer"/>
</dbReference>
<dbReference type="Gene3D" id="2.60.40.650">
    <property type="match status" value="1"/>
</dbReference>
<dbReference type="SUPFAM" id="SSF81296">
    <property type="entry name" value="E set domains"/>
    <property type="match status" value="1"/>
</dbReference>
<dbReference type="SUPFAM" id="SSF56524">
    <property type="entry name" value="Oxidoreductase molybdopterin-binding domain"/>
    <property type="match status" value="1"/>
</dbReference>
<evidence type="ECO:0000259" key="3">
    <source>
        <dbReference type="Pfam" id="PF00174"/>
    </source>
</evidence>
<evidence type="ECO:0000313" key="6">
    <source>
        <dbReference type="Proteomes" id="UP000318864"/>
    </source>
</evidence>
<gene>
    <name evidence="5" type="ORF">D8Y22_11505</name>
</gene>
<keyword evidence="6" id="KW-1185">Reference proteome</keyword>
<accession>A0A4S3TQA9</accession>
<dbReference type="Gene3D" id="3.90.420.10">
    <property type="entry name" value="Oxidoreductase, molybdopterin-binding domain"/>
    <property type="match status" value="1"/>
</dbReference>
<keyword evidence="2" id="KW-1133">Transmembrane helix</keyword>
<dbReference type="PANTHER" id="PTHR19372:SF7">
    <property type="entry name" value="SULFITE OXIDASE, MITOCHONDRIAL"/>
    <property type="match status" value="1"/>
</dbReference>
<evidence type="ECO:0000256" key="2">
    <source>
        <dbReference type="SAM" id="Phobius"/>
    </source>
</evidence>
<dbReference type="RefSeq" id="WP_141464839.1">
    <property type="nucleotide sequence ID" value="NZ_RBZW01000027.1"/>
</dbReference>
<dbReference type="PANTHER" id="PTHR19372">
    <property type="entry name" value="SULFITE REDUCTASE"/>
    <property type="match status" value="1"/>
</dbReference>
<evidence type="ECO:0000256" key="1">
    <source>
        <dbReference type="SAM" id="MobiDB-lite"/>
    </source>
</evidence>
<dbReference type="GO" id="GO:0006790">
    <property type="term" value="P:sulfur compound metabolic process"/>
    <property type="evidence" value="ECO:0007669"/>
    <property type="project" value="TreeGrafter"/>
</dbReference>
<dbReference type="InterPro" id="IPR000572">
    <property type="entry name" value="OxRdtase_Mopterin-bd_dom"/>
</dbReference>
<feature type="transmembrane region" description="Helical" evidence="2">
    <location>
        <begin position="153"/>
        <end position="174"/>
    </location>
</feature>
<feature type="transmembrane region" description="Helical" evidence="2">
    <location>
        <begin position="96"/>
        <end position="117"/>
    </location>
</feature>
<sequence length="497" mass="53877">MTDRRLMAAVTILATGISAVATSFAIYATSARFVVSSFNHLLLEYLPGWFISAIIQRFGDVALELSLLFSGVVLSVVVGTIAFGGYRVGSRVETPAAPLVGFLVSSGSIAVATAVIVGELVPAVLPALVGGVIVTWFSDAVPAPSDVDAERRAVVTSLSAVAAFNIVAHALGLVRRDQTRRSEQELQEQASRAEVDHLLSTSEDAELDADGVQPLVSEVGDFFTVDINPSPPTVDTASWSLSITGDVEDELELGYDDVQTYTTRHEYKAIRCLSDGIESDQLDAAVWTGCRLGDLLAEAEPNGEYAMVTGADDYYYSIPLEQLEESMLAYGMNGLELPEAHGYPVRILVPDRWGKLQVKWLTEIEIIDDEAGGYWEERGWHGMGPVNAVTKIDRINRPDGRIQLVGHAYAGDRGIETVELSIDGGETWSDATLSDPLPDADTIRQWRFEIDPADTAQDQLEVYARNIDGDGTTQPEERTDPFPDGATGWVHRSIDIS</sequence>
<feature type="transmembrane region" description="Helical" evidence="2">
    <location>
        <begin position="6"/>
        <end position="29"/>
    </location>
</feature>
<comment type="caution">
    <text evidence="5">The sequence shown here is derived from an EMBL/GenBank/DDBJ whole genome shotgun (WGS) entry which is preliminary data.</text>
</comment>
<keyword evidence="2" id="KW-0812">Transmembrane</keyword>
<dbReference type="InterPro" id="IPR036374">
    <property type="entry name" value="OxRdtase_Mopterin-bd_sf"/>
</dbReference>
<dbReference type="GO" id="GO:0020037">
    <property type="term" value="F:heme binding"/>
    <property type="evidence" value="ECO:0007669"/>
    <property type="project" value="TreeGrafter"/>
</dbReference>
<feature type="transmembrane region" description="Helical" evidence="2">
    <location>
        <begin position="41"/>
        <end position="59"/>
    </location>
</feature>
<feature type="domain" description="Moybdenum cofactor oxidoreductase dimerisation" evidence="4">
    <location>
        <begin position="398"/>
        <end position="478"/>
    </location>
</feature>
<dbReference type="AlphaFoldDB" id="A0A4S3TQA9"/>
<dbReference type="GO" id="GO:0043546">
    <property type="term" value="F:molybdopterin cofactor binding"/>
    <property type="evidence" value="ECO:0007669"/>
    <property type="project" value="TreeGrafter"/>
</dbReference>
<dbReference type="Pfam" id="PF03404">
    <property type="entry name" value="Mo-co_dimer"/>
    <property type="match status" value="1"/>
</dbReference>
<dbReference type="GO" id="GO:0030151">
    <property type="term" value="F:molybdenum ion binding"/>
    <property type="evidence" value="ECO:0007669"/>
    <property type="project" value="InterPro"/>
</dbReference>
<feature type="transmembrane region" description="Helical" evidence="2">
    <location>
        <begin position="123"/>
        <end position="141"/>
    </location>
</feature>